<proteinExistence type="predicted"/>
<organism evidence="2 3">
    <name type="scientific">Sphingobium jiangsuense</name>
    <dbReference type="NCBI Taxonomy" id="870476"/>
    <lineage>
        <taxon>Bacteria</taxon>
        <taxon>Pseudomonadati</taxon>
        <taxon>Pseudomonadota</taxon>
        <taxon>Alphaproteobacteria</taxon>
        <taxon>Sphingomonadales</taxon>
        <taxon>Sphingomonadaceae</taxon>
        <taxon>Sphingobium</taxon>
    </lineage>
</organism>
<evidence type="ECO:0000313" key="3">
    <source>
        <dbReference type="Proteomes" id="UP000571950"/>
    </source>
</evidence>
<dbReference type="PANTHER" id="PTHR43767">
    <property type="entry name" value="LONG-CHAIN-FATTY-ACID--COA LIGASE"/>
    <property type="match status" value="1"/>
</dbReference>
<dbReference type="Gene3D" id="3.40.50.12780">
    <property type="entry name" value="N-terminal domain of ligase-like"/>
    <property type="match status" value="1"/>
</dbReference>
<sequence>MTAWTDDRGMTMREDGLRGLMQPWSMTVNRFIEHAARWHGDREVVSFRDDGVVERTDYAGIRRDAARLSNALLAHGVAPGDRVATLAMNSGAHLAAWYGIAGIGAVCHTLNPRFSEDQLAWIIDHAGDRMLMADGAFAEMAGQLARRCPSIEKLLLFTPPQGESSGQLVEDFSAGHSDECAWGGFDEELAAGLCYTSGTTGDPKGVLYSHRSNVLHTLFTLQPDALNLSARDVVMPIVPMYHANAWGLAFSAPAVGTRLVMPGSRLDGATLFERMRDEGVTFAAAVPTAWLGLLDYLEAHDERLPALSRVVVGGAAMSEQLLRRLDARGIEAIAAWGMTELSPVGGVSAPLPATAAMTSEERIASRLKQGRVPFGVDMRIVDENGAPLPHDGVAAGALQMRGPAVAAGGSVAKIGGSQR</sequence>
<feature type="domain" description="AMP-dependent synthetase/ligase" evidence="1">
    <location>
        <begin position="33"/>
        <end position="408"/>
    </location>
</feature>
<dbReference type="EMBL" id="JACIDT010000005">
    <property type="protein sequence ID" value="MBB3925955.1"/>
    <property type="molecule type" value="Genomic_DNA"/>
</dbReference>
<evidence type="ECO:0000313" key="2">
    <source>
        <dbReference type="EMBL" id="MBB3925955.1"/>
    </source>
</evidence>
<name>A0A7W6BFE1_9SPHN</name>
<dbReference type="Proteomes" id="UP000571950">
    <property type="component" value="Unassembled WGS sequence"/>
</dbReference>
<dbReference type="InterPro" id="IPR000873">
    <property type="entry name" value="AMP-dep_synth/lig_dom"/>
</dbReference>
<dbReference type="InterPro" id="IPR042099">
    <property type="entry name" value="ANL_N_sf"/>
</dbReference>
<dbReference type="SUPFAM" id="SSF56801">
    <property type="entry name" value="Acetyl-CoA synthetase-like"/>
    <property type="match status" value="1"/>
</dbReference>
<dbReference type="PANTHER" id="PTHR43767:SF11">
    <property type="entry name" value="MEDIUM-CHAIN-FATTY-ACID--COA LIGASE"/>
    <property type="match status" value="1"/>
</dbReference>
<accession>A0A7W6BFE1</accession>
<gene>
    <name evidence="2" type="ORF">GGR43_001670</name>
</gene>
<reference evidence="2 3" key="1">
    <citation type="submission" date="2020-08" db="EMBL/GenBank/DDBJ databases">
        <title>Genomic Encyclopedia of Type Strains, Phase IV (KMG-IV): sequencing the most valuable type-strain genomes for metagenomic binning, comparative biology and taxonomic classification.</title>
        <authorList>
            <person name="Goeker M."/>
        </authorList>
    </citation>
    <scope>NUCLEOTIDE SEQUENCE [LARGE SCALE GENOMIC DNA]</scope>
    <source>
        <strain evidence="2 3">DSM 26189</strain>
    </source>
</reference>
<dbReference type="GO" id="GO:0016874">
    <property type="term" value="F:ligase activity"/>
    <property type="evidence" value="ECO:0007669"/>
    <property type="project" value="UniProtKB-KW"/>
</dbReference>
<dbReference type="PROSITE" id="PS00455">
    <property type="entry name" value="AMP_BINDING"/>
    <property type="match status" value="1"/>
</dbReference>
<dbReference type="InterPro" id="IPR020845">
    <property type="entry name" value="AMP-binding_CS"/>
</dbReference>
<evidence type="ECO:0000259" key="1">
    <source>
        <dbReference type="Pfam" id="PF00501"/>
    </source>
</evidence>
<dbReference type="AlphaFoldDB" id="A0A7W6BFE1"/>
<dbReference type="Pfam" id="PF00501">
    <property type="entry name" value="AMP-binding"/>
    <property type="match status" value="1"/>
</dbReference>
<keyword evidence="3" id="KW-1185">Reference proteome</keyword>
<comment type="caution">
    <text evidence="2">The sequence shown here is derived from an EMBL/GenBank/DDBJ whole genome shotgun (WGS) entry which is preliminary data.</text>
</comment>
<dbReference type="InterPro" id="IPR050237">
    <property type="entry name" value="ATP-dep_AMP-bd_enzyme"/>
</dbReference>
<protein>
    <submittedName>
        <fullName evidence="2">Acyl-CoA synthetase (AMP-forming)/AMP-acid ligase II</fullName>
    </submittedName>
</protein>
<keyword evidence="2" id="KW-0436">Ligase</keyword>